<dbReference type="Proteomes" id="UP001164746">
    <property type="component" value="Chromosome 2"/>
</dbReference>
<feature type="region of interest" description="Disordered" evidence="1">
    <location>
        <begin position="1"/>
        <end position="26"/>
    </location>
</feature>
<organism evidence="2 3">
    <name type="scientific">Mya arenaria</name>
    <name type="common">Soft-shell clam</name>
    <dbReference type="NCBI Taxonomy" id="6604"/>
    <lineage>
        <taxon>Eukaryota</taxon>
        <taxon>Metazoa</taxon>
        <taxon>Spiralia</taxon>
        <taxon>Lophotrochozoa</taxon>
        <taxon>Mollusca</taxon>
        <taxon>Bivalvia</taxon>
        <taxon>Autobranchia</taxon>
        <taxon>Heteroconchia</taxon>
        <taxon>Euheterodonta</taxon>
        <taxon>Imparidentia</taxon>
        <taxon>Neoheterodontei</taxon>
        <taxon>Myida</taxon>
        <taxon>Myoidea</taxon>
        <taxon>Myidae</taxon>
        <taxon>Mya</taxon>
    </lineage>
</organism>
<evidence type="ECO:0000256" key="1">
    <source>
        <dbReference type="SAM" id="MobiDB-lite"/>
    </source>
</evidence>
<proteinExistence type="predicted"/>
<accession>A0ABY7DI72</accession>
<reference evidence="2" key="1">
    <citation type="submission" date="2022-11" db="EMBL/GenBank/DDBJ databases">
        <title>Centuries of genome instability and evolution in soft-shell clam transmissible cancer (bioRxiv).</title>
        <authorList>
            <person name="Hart S.F.M."/>
            <person name="Yonemitsu M.A."/>
            <person name="Giersch R.M."/>
            <person name="Beal B.F."/>
            <person name="Arriagada G."/>
            <person name="Davis B.W."/>
            <person name="Ostrander E.A."/>
            <person name="Goff S.P."/>
            <person name="Metzger M.J."/>
        </authorList>
    </citation>
    <scope>NUCLEOTIDE SEQUENCE</scope>
    <source>
        <strain evidence="2">MELC-2E11</strain>
        <tissue evidence="2">Siphon/mantle</tissue>
    </source>
</reference>
<dbReference type="EMBL" id="CP111013">
    <property type="protein sequence ID" value="WAQ96407.1"/>
    <property type="molecule type" value="Genomic_DNA"/>
</dbReference>
<gene>
    <name evidence="2" type="ORF">MAR_029097</name>
</gene>
<protein>
    <submittedName>
        <fullName evidence="2">Uncharacterized protein</fullName>
    </submittedName>
</protein>
<evidence type="ECO:0000313" key="3">
    <source>
        <dbReference type="Proteomes" id="UP001164746"/>
    </source>
</evidence>
<name>A0ABY7DI72_MYAAR</name>
<keyword evidence="3" id="KW-1185">Reference proteome</keyword>
<feature type="compositionally biased region" description="Low complexity" evidence="1">
    <location>
        <begin position="12"/>
        <end position="26"/>
    </location>
</feature>
<sequence length="60" mass="6074">MSDYGSAGKGSGYPPQQGYPQPGYNQQGYSAQTTTVITAGQPIVVSGTCAVCGLCVAPFL</sequence>
<evidence type="ECO:0000313" key="2">
    <source>
        <dbReference type="EMBL" id="WAQ96407.1"/>
    </source>
</evidence>